<keyword evidence="1" id="KW-0472">Membrane</keyword>
<evidence type="ECO:0000313" key="3">
    <source>
        <dbReference type="Proteomes" id="UP000178577"/>
    </source>
</evidence>
<evidence type="ECO:0000256" key="1">
    <source>
        <dbReference type="SAM" id="Phobius"/>
    </source>
</evidence>
<keyword evidence="1" id="KW-0812">Transmembrane</keyword>
<comment type="caution">
    <text evidence="2">The sequence shown here is derived from an EMBL/GenBank/DDBJ whole genome shotgun (WGS) entry which is preliminary data.</text>
</comment>
<reference evidence="2 3" key="1">
    <citation type="journal article" date="2016" name="Nat. Commun.">
        <title>Thousands of microbial genomes shed light on interconnected biogeochemical processes in an aquifer system.</title>
        <authorList>
            <person name="Anantharaman K."/>
            <person name="Brown C.T."/>
            <person name="Hug L.A."/>
            <person name="Sharon I."/>
            <person name="Castelle C.J."/>
            <person name="Probst A.J."/>
            <person name="Thomas B.C."/>
            <person name="Singh A."/>
            <person name="Wilkins M.J."/>
            <person name="Karaoz U."/>
            <person name="Brodie E.L."/>
            <person name="Williams K.H."/>
            <person name="Hubbard S.S."/>
            <person name="Banfield J.F."/>
        </authorList>
    </citation>
    <scope>NUCLEOTIDE SEQUENCE [LARGE SCALE GENOMIC DNA]</scope>
</reference>
<name>A0A1F5G5H3_9BACT</name>
<feature type="transmembrane region" description="Helical" evidence="1">
    <location>
        <begin position="6"/>
        <end position="26"/>
    </location>
</feature>
<sequence>MPKSTPLIAVGAAIIIAVLVGGYFFLNKKSQAPQEPSVTSQEQKSETGGIKSSIKSLLSGGKNVTCTVKYPSADQTAEGKIYVSGQKMRGDFNMMVSGKAIESHMISDEAYIYSWSSEAKQGVKFKVDQTEAKASPTSESVDIDKEVDMDCSSWGVDNSKFSIPPDIQFTDLSEMMKQTPASGGQNQDSSACDQITDPAAKAACIQASSGY</sequence>
<dbReference type="AlphaFoldDB" id="A0A1F5G5H3"/>
<gene>
    <name evidence="2" type="ORF">A2693_01360</name>
</gene>
<keyword evidence="1" id="KW-1133">Transmembrane helix</keyword>
<dbReference type="Proteomes" id="UP000178577">
    <property type="component" value="Unassembled WGS sequence"/>
</dbReference>
<evidence type="ECO:0000313" key="2">
    <source>
        <dbReference type="EMBL" id="OGD87140.1"/>
    </source>
</evidence>
<dbReference type="EMBL" id="MFAY01000064">
    <property type="protein sequence ID" value="OGD87140.1"/>
    <property type="molecule type" value="Genomic_DNA"/>
</dbReference>
<organism evidence="2 3">
    <name type="scientific">Candidatus Curtissbacteria bacterium RIFCSPHIGHO2_01_FULL_40_12</name>
    <dbReference type="NCBI Taxonomy" id="1797710"/>
    <lineage>
        <taxon>Bacteria</taxon>
        <taxon>Candidatus Curtissiibacteriota</taxon>
    </lineage>
</organism>
<accession>A0A1F5G5H3</accession>
<protein>
    <submittedName>
        <fullName evidence="2">Uncharacterized protein</fullName>
    </submittedName>
</protein>
<proteinExistence type="predicted"/>